<dbReference type="EMBL" id="LN885086">
    <property type="protein sequence ID" value="CUQ67966.1"/>
    <property type="molecule type" value="Genomic_DNA"/>
</dbReference>
<proteinExistence type="predicted"/>
<dbReference type="Proteomes" id="UP000066284">
    <property type="component" value="Chromosome 1"/>
</dbReference>
<evidence type="ECO:0000313" key="2">
    <source>
        <dbReference type="Proteomes" id="UP000066284"/>
    </source>
</evidence>
<sequence length="27" mass="2958">MELVKDAVKEHRGAYVLGITAAKGMRL</sequence>
<organism evidence="1 2">
    <name type="scientific">Candidatus Nitrospira inopinata</name>
    <dbReference type="NCBI Taxonomy" id="1715989"/>
    <lineage>
        <taxon>Bacteria</taxon>
        <taxon>Pseudomonadati</taxon>
        <taxon>Nitrospirota</taxon>
        <taxon>Nitrospiria</taxon>
        <taxon>Nitrospirales</taxon>
        <taxon>Nitrospiraceae</taxon>
        <taxon>Nitrospira</taxon>
    </lineage>
</organism>
<gene>
    <name evidence="1" type="ORF">NITINOP_2994</name>
</gene>
<dbReference type="KEGG" id="nio:NITINOP_2994"/>
<name>A0A0S4KXP9_9BACT</name>
<dbReference type="AlphaFoldDB" id="A0A0S4KXP9"/>
<protein>
    <submittedName>
        <fullName evidence="1">Uncharacterized protein</fullName>
    </submittedName>
</protein>
<accession>A0A0S4KXP9</accession>
<keyword evidence="2" id="KW-1185">Reference proteome</keyword>
<evidence type="ECO:0000313" key="1">
    <source>
        <dbReference type="EMBL" id="CUQ67966.1"/>
    </source>
</evidence>
<reference evidence="2" key="1">
    <citation type="submission" date="2015-09" db="EMBL/GenBank/DDBJ databases">
        <authorList>
            <person name="Daims H."/>
        </authorList>
    </citation>
    <scope>NUCLEOTIDE SEQUENCE [LARGE SCALE GENOMIC DNA]</scope>
</reference>